<proteinExistence type="predicted"/>
<organism evidence="1 2">
    <name type="scientific">Prochlorococcus phage P-RSM4</name>
    <dbReference type="NCBI Taxonomy" id="444862"/>
    <lineage>
        <taxon>Viruses</taxon>
        <taxon>Duplodnaviria</taxon>
        <taxon>Heunggongvirae</taxon>
        <taxon>Uroviricota</taxon>
        <taxon>Caudoviricetes</taxon>
        <taxon>Pantevenvirales</taxon>
        <taxon>Kyanoviridae</taxon>
        <taxon>Thaumasvirus</taxon>
        <taxon>Thaumasvirus stim4</taxon>
    </lineage>
</organism>
<dbReference type="KEGG" id="vg:10327841"/>
<reference evidence="1 2" key="1">
    <citation type="journal article" date="2010" name="Environ. Microbiol.">
        <title>Genomic analysis of oceanic cyanobacterial myoviruses compared with T4-like myoviruses from diverse hosts and environments.</title>
        <authorList>
            <person name="Sullivan M.B."/>
            <person name="Huang K.H."/>
            <person name="Ignacio-Espinoza J.C."/>
            <person name="Berlin A.M."/>
            <person name="Kelly L."/>
            <person name="Weigele P.R."/>
            <person name="DeFrancesco A.S."/>
            <person name="Kern S.E."/>
            <person name="Thompson L.R."/>
            <person name="Young S."/>
            <person name="Yandava C."/>
            <person name="Fu R."/>
            <person name="Krastins B."/>
            <person name="Chase M."/>
            <person name="Sarracino D."/>
            <person name="Osburne M.S."/>
            <person name="Henn M.R."/>
            <person name="Chisholm S.W."/>
        </authorList>
    </citation>
    <scope>NUCLEOTIDE SEQUENCE [LARGE SCALE GENOMIC DNA]</scope>
    <source>
        <strain evidence="1">9303-10a</strain>
    </source>
</reference>
<dbReference type="GeneID" id="10327841"/>
<gene>
    <name evidence="1" type="ORF">PRSM4_216</name>
</gene>
<dbReference type="Proteomes" id="UP000006528">
    <property type="component" value="Segment"/>
</dbReference>
<sequence>MRITKSFYPNLKSIFIMKLETILERYPYRYVSVGTLPNGHPDYRIQKFHEWTQRYRDMYLLDNSVQLDYVIEDFEYTKWLDPDPEVTAYGRKRDVVSASN</sequence>
<name>E3SMA0_9CAUD</name>
<protein>
    <submittedName>
        <fullName evidence="1">Uncharacterized protein</fullName>
    </submittedName>
</protein>
<accession>E3SMA0</accession>
<evidence type="ECO:0000313" key="2">
    <source>
        <dbReference type="Proteomes" id="UP000006528"/>
    </source>
</evidence>
<evidence type="ECO:0000313" key="1">
    <source>
        <dbReference type="EMBL" id="ADO98598.1"/>
    </source>
</evidence>
<dbReference type="RefSeq" id="YP_004323343.1">
    <property type="nucleotide sequence ID" value="NC_015283.1"/>
</dbReference>
<dbReference type="EMBL" id="GU071099">
    <property type="protein sequence ID" value="ADO98598.1"/>
    <property type="molecule type" value="Genomic_DNA"/>
</dbReference>
<dbReference type="OrthoDB" id="22076at10239"/>